<dbReference type="Gene3D" id="1.10.287.1490">
    <property type="match status" value="1"/>
</dbReference>
<feature type="compositionally biased region" description="Basic and acidic residues" evidence="1">
    <location>
        <begin position="50"/>
        <end position="59"/>
    </location>
</feature>
<name>A0ABQ7ZV79_BRANA</name>
<dbReference type="EMBL" id="JAGKQM010000014">
    <property type="protein sequence ID" value="KAH0884150.1"/>
    <property type="molecule type" value="Genomic_DNA"/>
</dbReference>
<feature type="region of interest" description="Disordered" evidence="1">
    <location>
        <begin position="132"/>
        <end position="160"/>
    </location>
</feature>
<evidence type="ECO:0000256" key="1">
    <source>
        <dbReference type="SAM" id="MobiDB-lite"/>
    </source>
</evidence>
<sequence>MTHHGESPEASQRTAELQKQIDSPQGQITDIHRTQGTTGENSNLSSEVQSLKEKLDEHSKQLELSAEKLSQLQSENTALRHQNQTLNVAGNKKRRFNTRKIDGLQSQITDMHQARETTGENPDLSTEVQNLKEKLDEHSKQLEQSAEKLSQLQSENTGLRDQNQALNATCNKKSQNLCRPLRMVSPEALQSRICSQDLVLAGPSSPASHRQDHRKPYQLSASGLADKQVGHEYFKETSSEGISDGCRAKGASQTQDGDT</sequence>
<feature type="compositionally biased region" description="Basic and acidic residues" evidence="1">
    <location>
        <begin position="132"/>
        <end position="141"/>
    </location>
</feature>
<feature type="region of interest" description="Disordered" evidence="1">
    <location>
        <begin position="201"/>
        <end position="259"/>
    </location>
</feature>
<proteinExistence type="predicted"/>
<gene>
    <name evidence="2" type="ORF">HID58_060246</name>
</gene>
<evidence type="ECO:0000313" key="2">
    <source>
        <dbReference type="EMBL" id="KAH0884150.1"/>
    </source>
</evidence>
<comment type="caution">
    <text evidence="2">The sequence shown here is derived from an EMBL/GenBank/DDBJ whole genome shotgun (WGS) entry which is preliminary data.</text>
</comment>
<feature type="compositionally biased region" description="Polar residues" evidence="1">
    <location>
        <begin position="142"/>
        <end position="160"/>
    </location>
</feature>
<feature type="region of interest" description="Disordered" evidence="1">
    <location>
        <begin position="1"/>
        <end position="59"/>
    </location>
</feature>
<feature type="compositionally biased region" description="Basic and acidic residues" evidence="1">
    <location>
        <begin position="228"/>
        <end position="238"/>
    </location>
</feature>
<reference evidence="2 3" key="1">
    <citation type="submission" date="2021-05" db="EMBL/GenBank/DDBJ databases">
        <title>Genome Assembly of Synthetic Allotetraploid Brassica napus Reveals Homoeologous Exchanges between Subgenomes.</title>
        <authorList>
            <person name="Davis J.T."/>
        </authorList>
    </citation>
    <scope>NUCLEOTIDE SEQUENCE [LARGE SCALE GENOMIC DNA]</scope>
    <source>
        <strain evidence="3">cv. Da-Ae</strain>
        <tissue evidence="2">Seedling</tissue>
    </source>
</reference>
<protein>
    <submittedName>
        <fullName evidence="2">Uncharacterized protein</fullName>
    </submittedName>
</protein>
<feature type="compositionally biased region" description="Polar residues" evidence="1">
    <location>
        <begin position="9"/>
        <end position="49"/>
    </location>
</feature>
<organism evidence="2 3">
    <name type="scientific">Brassica napus</name>
    <name type="common">Rape</name>
    <dbReference type="NCBI Taxonomy" id="3708"/>
    <lineage>
        <taxon>Eukaryota</taxon>
        <taxon>Viridiplantae</taxon>
        <taxon>Streptophyta</taxon>
        <taxon>Embryophyta</taxon>
        <taxon>Tracheophyta</taxon>
        <taxon>Spermatophyta</taxon>
        <taxon>Magnoliopsida</taxon>
        <taxon>eudicotyledons</taxon>
        <taxon>Gunneridae</taxon>
        <taxon>Pentapetalae</taxon>
        <taxon>rosids</taxon>
        <taxon>malvids</taxon>
        <taxon>Brassicales</taxon>
        <taxon>Brassicaceae</taxon>
        <taxon>Brassiceae</taxon>
        <taxon>Brassica</taxon>
    </lineage>
</organism>
<keyword evidence="3" id="KW-1185">Reference proteome</keyword>
<dbReference type="Proteomes" id="UP000824890">
    <property type="component" value="Unassembled WGS sequence"/>
</dbReference>
<accession>A0ABQ7ZV79</accession>
<evidence type="ECO:0000313" key="3">
    <source>
        <dbReference type="Proteomes" id="UP000824890"/>
    </source>
</evidence>